<evidence type="ECO:0008006" key="3">
    <source>
        <dbReference type="Google" id="ProtNLM"/>
    </source>
</evidence>
<dbReference type="Gene3D" id="3.40.50.720">
    <property type="entry name" value="NAD(P)-binding Rossmann-like Domain"/>
    <property type="match status" value="1"/>
</dbReference>
<organism evidence="2">
    <name type="scientific">bioreactor metagenome</name>
    <dbReference type="NCBI Taxonomy" id="1076179"/>
    <lineage>
        <taxon>unclassified sequences</taxon>
        <taxon>metagenomes</taxon>
        <taxon>ecological metagenomes</taxon>
    </lineage>
</organism>
<dbReference type="Pfam" id="PF13196">
    <property type="entry name" value="DUF4012"/>
    <property type="match status" value="1"/>
</dbReference>
<protein>
    <recommendedName>
        <fullName evidence="3">DUF4012 domain-containing protein</fullName>
    </recommendedName>
</protein>
<dbReference type="InterPro" id="IPR025101">
    <property type="entry name" value="DUF4012"/>
</dbReference>
<reference evidence="2" key="1">
    <citation type="submission" date="2019-08" db="EMBL/GenBank/DDBJ databases">
        <authorList>
            <person name="Kucharzyk K."/>
            <person name="Murdoch R.W."/>
            <person name="Higgins S."/>
            <person name="Loffler F."/>
        </authorList>
    </citation>
    <scope>NUCLEOTIDE SEQUENCE</scope>
</reference>
<evidence type="ECO:0000256" key="1">
    <source>
        <dbReference type="SAM" id="Phobius"/>
    </source>
</evidence>
<name>A0A644Z2Y5_9ZZZZ</name>
<gene>
    <name evidence="2" type="ORF">SDC9_79670</name>
</gene>
<feature type="transmembrane region" description="Helical" evidence="1">
    <location>
        <begin position="369"/>
        <end position="390"/>
    </location>
</feature>
<keyword evidence="1" id="KW-0812">Transmembrane</keyword>
<proteinExistence type="predicted"/>
<comment type="caution">
    <text evidence="2">The sequence shown here is derived from an EMBL/GenBank/DDBJ whole genome shotgun (WGS) entry which is preliminary data.</text>
</comment>
<keyword evidence="1" id="KW-0472">Membrane</keyword>
<accession>A0A644Z2Y5</accession>
<keyword evidence="1" id="KW-1133">Transmembrane helix</keyword>
<dbReference type="EMBL" id="VSSQ01006558">
    <property type="protein sequence ID" value="MPM33103.1"/>
    <property type="molecule type" value="Genomic_DNA"/>
</dbReference>
<dbReference type="InterPro" id="IPR036291">
    <property type="entry name" value="NAD(P)-bd_dom_sf"/>
</dbReference>
<sequence>MDQGLPTALIIGIDNFVAIKLAKELVNKDIKVTGVGNFVTELGLENNFNWVAEISEVEGNFDYIFDFYGDLSIFKTNKINGEKISLITVDDESLVGKLKKELVGVDFNWRLIESYGVYGEGMRRDTFLAEILEMAVKNKNLEVPLPEQEIKLLEVSDLVEAILRASFLSNTEKKTFLIMGKKVSSEDLARILIDKAKMTKMKVFQKEMIVFEDRNGVGEEAERSLRWSPKIDFKKGIEETLQYFFSKIDEENRNQTKKIKEKSSLEIKKTSEKPKITVEVEEPVEEPIKEILDDKKNEIKNLIKVFDEHEEDLDNDLSEEAIEEEDDYWEIPKFESPKKQVTNQLTNESVDENKTNSAKSIKPKKNKGFWLFLLIISLFLFLMIPIDWGVKTYRAVRDIKNIPELIKTKKYAKASEMVRGNLGRLIEMDNQINDWGLNGITWFRNYQNTLRVAVSILEIEQESIDLVKSSNLMMGAIFEGEKIDWESTLTLVKKQLEVLDDDLGLLEVRLTGDLNWLPDKWKMEAQRQVINLSDLKEKINYGLKTIDILPNFLGVASGEKKYLILFQNESELRATGGFIGSYGLLTFDNGELKSLEVKDIYEADGQLPGHVEPPVEIKNHLGEANWYMRDANWKADFTQTATDIQWFYDKEIGHKVDGVIGIDLAVAKSILEVTGEIFVPDFNEKITKDNLYEQAEFYAEKKFFPGSNQKASFLGGLGKQMFETIKGLNIIKKAELMGKTVDLLESNEIQLAINDVKVDEKMSELGWNGEIYKGKCATENCVMDYFYLVESNLGVNKANYFLYRNMEQSVDISNGQISRVVKVTYENTAKNSNWPGGDYKNYVRVYLPKDTNLSQVIVMDGIDTTIRKIYKDSELRIREIDGKKEVGFLMTVPVSKKRIMEIRYSSNLDLLGKKKFSYINYIQRQPGSGETGLVNLISYPAEWQPTQIQPAASLVGGKLLFNQKLDKDIKMGVELEK</sequence>
<dbReference type="SUPFAM" id="SSF51735">
    <property type="entry name" value="NAD(P)-binding Rossmann-fold domains"/>
    <property type="match status" value="1"/>
</dbReference>
<dbReference type="AlphaFoldDB" id="A0A644Z2Y5"/>
<evidence type="ECO:0000313" key="2">
    <source>
        <dbReference type="EMBL" id="MPM33103.1"/>
    </source>
</evidence>